<protein>
    <recommendedName>
        <fullName evidence="2">histidine kinase</fullName>
        <ecNumber evidence="2">2.7.13.3</ecNumber>
    </recommendedName>
</protein>
<name>A0ABV4K710_9BACT</name>
<reference evidence="3 4" key="1">
    <citation type="submission" date="2024-08" db="EMBL/GenBank/DDBJ databases">
        <title>Sulfate-reducing bacteria isolated from formation water of the oil field in Kazakhstan and description of Pseudodesulfovibrio sp.</title>
        <authorList>
            <person name="Bidzhieva S.K."/>
            <person name="Tourova T.P."/>
            <person name="Grouzdev D.S."/>
            <person name="Beletsky A.V."/>
            <person name="Sokolova D.S."/>
            <person name="Samigullina S.R."/>
            <person name="Poltaraus A.B."/>
            <person name="Avtukh A.N."/>
            <person name="Tereshina V.M."/>
            <person name="Zhaparov N.S."/>
            <person name="Mardanov A.V."/>
            <person name="Nazina T.N."/>
        </authorList>
    </citation>
    <scope>NUCLEOTIDE SEQUENCE [LARGE SCALE GENOMIC DNA]</scope>
    <source>
        <strain evidence="3 4">9FUS</strain>
    </source>
</reference>
<dbReference type="EC" id="2.7.13.3" evidence="2"/>
<evidence type="ECO:0000256" key="2">
    <source>
        <dbReference type="ARBA" id="ARBA00012438"/>
    </source>
</evidence>
<dbReference type="InterPro" id="IPR036097">
    <property type="entry name" value="HisK_dim/P_sf"/>
</dbReference>
<dbReference type="RefSeq" id="WP_371388193.1">
    <property type="nucleotide sequence ID" value="NZ_JBGLYH010000089.1"/>
</dbReference>
<accession>A0ABV4K710</accession>
<proteinExistence type="predicted"/>
<keyword evidence="3" id="KW-0808">Transferase</keyword>
<dbReference type="GO" id="GO:0016301">
    <property type="term" value="F:kinase activity"/>
    <property type="evidence" value="ECO:0007669"/>
    <property type="project" value="UniProtKB-KW"/>
</dbReference>
<gene>
    <name evidence="3" type="ORF">AB6M95_18330</name>
</gene>
<keyword evidence="3" id="KW-0418">Kinase</keyword>
<organism evidence="3 4">
    <name type="scientific">Pseudodesulfovibrio karagichevae</name>
    <dbReference type="NCBI Taxonomy" id="3239305"/>
    <lineage>
        <taxon>Bacteria</taxon>
        <taxon>Pseudomonadati</taxon>
        <taxon>Thermodesulfobacteriota</taxon>
        <taxon>Desulfovibrionia</taxon>
        <taxon>Desulfovibrionales</taxon>
        <taxon>Desulfovibrionaceae</taxon>
    </lineage>
</organism>
<evidence type="ECO:0000256" key="1">
    <source>
        <dbReference type="ARBA" id="ARBA00000085"/>
    </source>
</evidence>
<dbReference type="SUPFAM" id="SSF47384">
    <property type="entry name" value="Homodimeric domain of signal transducing histidine kinase"/>
    <property type="match status" value="1"/>
</dbReference>
<dbReference type="CDD" id="cd00082">
    <property type="entry name" value="HisKA"/>
    <property type="match status" value="1"/>
</dbReference>
<dbReference type="Proteomes" id="UP001568698">
    <property type="component" value="Unassembled WGS sequence"/>
</dbReference>
<comment type="catalytic activity">
    <reaction evidence="1">
        <text>ATP + protein L-histidine = ADP + protein N-phospho-L-histidine.</text>
        <dbReference type="EC" id="2.7.13.3"/>
    </reaction>
</comment>
<dbReference type="InterPro" id="IPR003661">
    <property type="entry name" value="HisK_dim/P_dom"/>
</dbReference>
<dbReference type="EMBL" id="JBGLYH010000089">
    <property type="protein sequence ID" value="MEZ7198710.1"/>
    <property type="molecule type" value="Genomic_DNA"/>
</dbReference>
<dbReference type="Gene3D" id="1.10.287.130">
    <property type="match status" value="1"/>
</dbReference>
<keyword evidence="4" id="KW-1185">Reference proteome</keyword>
<sequence>MSRTQCEPREGLRFFGRISASVSHEIKNVFAVINEAAGLIEDFTLMAERGVPLQPERLKSAAHSIQGQIRRGDAIVRNMNAFAHSTDEDVREVNLAEALRLAADLTARFADMRQIKLTVGEGGPVSMVACPFDLTRLLHSSMVAAFDSMQPGDTLVVSVSPDEGGASFSLSVPGKDAPLKDDAPFAEQARAMNARLEVDQKTGTSQLLLADKGAPA</sequence>
<evidence type="ECO:0000313" key="4">
    <source>
        <dbReference type="Proteomes" id="UP001568698"/>
    </source>
</evidence>
<evidence type="ECO:0000313" key="3">
    <source>
        <dbReference type="EMBL" id="MEZ7198710.1"/>
    </source>
</evidence>
<comment type="caution">
    <text evidence="3">The sequence shown here is derived from an EMBL/GenBank/DDBJ whole genome shotgun (WGS) entry which is preliminary data.</text>
</comment>